<evidence type="ECO:0000313" key="1">
    <source>
        <dbReference type="EMBL" id="KAK9922116.1"/>
    </source>
</evidence>
<name>A0AAW1WC09_RUBAR</name>
<proteinExistence type="predicted"/>
<dbReference type="EMBL" id="JBEDUW010000006">
    <property type="protein sequence ID" value="KAK9922118.1"/>
    <property type="molecule type" value="Genomic_DNA"/>
</dbReference>
<dbReference type="Proteomes" id="UP001457282">
    <property type="component" value="Unassembled WGS sequence"/>
</dbReference>
<evidence type="ECO:0000313" key="3">
    <source>
        <dbReference type="Proteomes" id="UP001457282"/>
    </source>
</evidence>
<protein>
    <submittedName>
        <fullName evidence="2">Uncharacterized protein</fullName>
    </submittedName>
</protein>
<keyword evidence="3" id="KW-1185">Reference proteome</keyword>
<reference evidence="2 3" key="1">
    <citation type="journal article" date="2023" name="G3 (Bethesda)">
        <title>A chromosome-length genome assembly and annotation of blackberry (Rubus argutus, cv. 'Hillquist').</title>
        <authorList>
            <person name="Bruna T."/>
            <person name="Aryal R."/>
            <person name="Dudchenko O."/>
            <person name="Sargent D.J."/>
            <person name="Mead D."/>
            <person name="Buti M."/>
            <person name="Cavallini A."/>
            <person name="Hytonen T."/>
            <person name="Andres J."/>
            <person name="Pham M."/>
            <person name="Weisz D."/>
            <person name="Mascagni F."/>
            <person name="Usai G."/>
            <person name="Natali L."/>
            <person name="Bassil N."/>
            <person name="Fernandez G.E."/>
            <person name="Lomsadze A."/>
            <person name="Armour M."/>
            <person name="Olukolu B."/>
            <person name="Poorten T."/>
            <person name="Britton C."/>
            <person name="Davik J."/>
            <person name="Ashrafi H."/>
            <person name="Aiden E.L."/>
            <person name="Borodovsky M."/>
            <person name="Worthington M."/>
        </authorList>
    </citation>
    <scope>NUCLEOTIDE SEQUENCE [LARGE SCALE GENOMIC DNA]</scope>
    <source>
        <strain evidence="2">PI 553951</strain>
    </source>
</reference>
<evidence type="ECO:0000313" key="2">
    <source>
        <dbReference type="EMBL" id="KAK9922118.1"/>
    </source>
</evidence>
<gene>
    <name evidence="1" type="ORF">M0R45_030596</name>
    <name evidence="2" type="ORF">M0R45_030598</name>
</gene>
<organism evidence="2 3">
    <name type="scientific">Rubus argutus</name>
    <name type="common">Southern blackberry</name>
    <dbReference type="NCBI Taxonomy" id="59490"/>
    <lineage>
        <taxon>Eukaryota</taxon>
        <taxon>Viridiplantae</taxon>
        <taxon>Streptophyta</taxon>
        <taxon>Embryophyta</taxon>
        <taxon>Tracheophyta</taxon>
        <taxon>Spermatophyta</taxon>
        <taxon>Magnoliopsida</taxon>
        <taxon>eudicotyledons</taxon>
        <taxon>Gunneridae</taxon>
        <taxon>Pentapetalae</taxon>
        <taxon>rosids</taxon>
        <taxon>fabids</taxon>
        <taxon>Rosales</taxon>
        <taxon>Rosaceae</taxon>
        <taxon>Rosoideae</taxon>
        <taxon>Rosoideae incertae sedis</taxon>
        <taxon>Rubus</taxon>
    </lineage>
</organism>
<sequence>MVIYGRAGSTRRDGDGGVLLGLGTPAYVTRRGGAARLGQRHGPERKCGSGVVEQRVRWSRFSVVSTTGFMEARNERRRLGVLSFPSRSGLFHLFLAFLISCSPSSLRFSSFSQFLGLSLF</sequence>
<comment type="caution">
    <text evidence="2">The sequence shown here is derived from an EMBL/GenBank/DDBJ whole genome shotgun (WGS) entry which is preliminary data.</text>
</comment>
<accession>A0AAW1WC09</accession>
<dbReference type="AlphaFoldDB" id="A0AAW1WC09"/>
<dbReference type="EMBL" id="JBEDUW010000006">
    <property type="protein sequence ID" value="KAK9922116.1"/>
    <property type="molecule type" value="Genomic_DNA"/>
</dbReference>